<evidence type="ECO:0000313" key="3">
    <source>
        <dbReference type="EMBL" id="KAJ4467669.1"/>
    </source>
</evidence>
<feature type="transmembrane region" description="Helical" evidence="2">
    <location>
        <begin position="928"/>
        <end position="948"/>
    </location>
</feature>
<feature type="transmembrane region" description="Helical" evidence="2">
    <location>
        <begin position="1567"/>
        <end position="1587"/>
    </location>
</feature>
<feature type="transmembrane region" description="Helical" evidence="2">
    <location>
        <begin position="1073"/>
        <end position="1097"/>
    </location>
</feature>
<feature type="transmembrane region" description="Helical" evidence="2">
    <location>
        <begin position="1149"/>
        <end position="1168"/>
    </location>
</feature>
<keyword evidence="2" id="KW-1133">Transmembrane helix</keyword>
<feature type="region of interest" description="Disordered" evidence="1">
    <location>
        <begin position="352"/>
        <end position="386"/>
    </location>
</feature>
<evidence type="ECO:0000256" key="2">
    <source>
        <dbReference type="SAM" id="Phobius"/>
    </source>
</evidence>
<gene>
    <name evidence="3" type="ORF">C8J55DRAFT_552037</name>
</gene>
<dbReference type="SUPFAM" id="SSF103473">
    <property type="entry name" value="MFS general substrate transporter"/>
    <property type="match status" value="1"/>
</dbReference>
<dbReference type="Pfam" id="PF13347">
    <property type="entry name" value="MFS_2"/>
    <property type="match status" value="1"/>
</dbReference>
<dbReference type="PANTHER" id="PTHR37015">
    <property type="entry name" value="REVERSE TRANSCRIPTASE DOMAIN-CONTAINING PROTEIN"/>
    <property type="match status" value="1"/>
</dbReference>
<dbReference type="Proteomes" id="UP001150238">
    <property type="component" value="Unassembled WGS sequence"/>
</dbReference>
<feature type="transmembrane region" description="Helical" evidence="2">
    <location>
        <begin position="1213"/>
        <end position="1235"/>
    </location>
</feature>
<reference evidence="3" key="1">
    <citation type="submission" date="2022-08" db="EMBL/GenBank/DDBJ databases">
        <authorList>
            <consortium name="DOE Joint Genome Institute"/>
            <person name="Min B."/>
            <person name="Riley R."/>
            <person name="Sierra-Patev S."/>
            <person name="Naranjo-Ortiz M."/>
            <person name="Looney B."/>
            <person name="Konkel Z."/>
            <person name="Slot J.C."/>
            <person name="Sakamoto Y."/>
            <person name="Steenwyk J.L."/>
            <person name="Rokas A."/>
            <person name="Carro J."/>
            <person name="Camarero S."/>
            <person name="Ferreira P."/>
            <person name="Molpeceres G."/>
            <person name="Ruiz-Duenas F.J."/>
            <person name="Serrano A."/>
            <person name="Henrissat B."/>
            <person name="Drula E."/>
            <person name="Hughes K.W."/>
            <person name="Mata J.L."/>
            <person name="Ishikawa N.K."/>
            <person name="Vargas-Isla R."/>
            <person name="Ushijima S."/>
            <person name="Smith C.A."/>
            <person name="Ahrendt S."/>
            <person name="Andreopoulos W."/>
            <person name="He G."/>
            <person name="Labutti K."/>
            <person name="Lipzen A."/>
            <person name="Ng V."/>
            <person name="Sandor L."/>
            <person name="Barry K."/>
            <person name="Martinez A.T."/>
            <person name="Xiao Y."/>
            <person name="Gibbons J.G."/>
            <person name="Terashima K."/>
            <person name="Hibbett D.S."/>
            <person name="Grigoriev I.V."/>
        </authorList>
    </citation>
    <scope>NUCLEOTIDE SEQUENCE</scope>
    <source>
        <strain evidence="3">Sp2 HRB7682 ss15</strain>
    </source>
</reference>
<evidence type="ECO:0000256" key="1">
    <source>
        <dbReference type="SAM" id="MobiDB-lite"/>
    </source>
</evidence>
<feature type="transmembrane region" description="Helical" evidence="2">
    <location>
        <begin position="1349"/>
        <end position="1369"/>
    </location>
</feature>
<feature type="transmembrane region" description="Helical" evidence="2">
    <location>
        <begin position="1375"/>
        <end position="1398"/>
    </location>
</feature>
<feature type="region of interest" description="Disordered" evidence="1">
    <location>
        <begin position="1533"/>
        <end position="1552"/>
    </location>
</feature>
<feature type="transmembrane region" description="Helical" evidence="2">
    <location>
        <begin position="1646"/>
        <end position="1666"/>
    </location>
</feature>
<feature type="transmembrane region" description="Helical" evidence="2">
    <location>
        <begin position="1008"/>
        <end position="1031"/>
    </location>
</feature>
<feature type="compositionally biased region" description="Basic and acidic residues" evidence="1">
    <location>
        <begin position="1478"/>
        <end position="1490"/>
    </location>
</feature>
<organism evidence="3 4">
    <name type="scientific">Lentinula lateritia</name>
    <dbReference type="NCBI Taxonomy" id="40482"/>
    <lineage>
        <taxon>Eukaryota</taxon>
        <taxon>Fungi</taxon>
        <taxon>Dikarya</taxon>
        <taxon>Basidiomycota</taxon>
        <taxon>Agaricomycotina</taxon>
        <taxon>Agaricomycetes</taxon>
        <taxon>Agaricomycetidae</taxon>
        <taxon>Agaricales</taxon>
        <taxon>Marasmiineae</taxon>
        <taxon>Omphalotaceae</taxon>
        <taxon>Lentinula</taxon>
    </lineage>
</organism>
<sequence length="1672" mass="185911">MTNSASDAFGQTFQYITAIKLHELERQRETCVKYVNDTLADVKVAEDPVSQLDILLNRIHGWTGTGLAPLTSPHIHLDNYKAWLHLARNDPSISSSQVATWISTLEEQLKQAVTRYDYAKLFGDLLKEWLQSGDSLAIGGPSADDEANVSDSADTKTERTERIEQRDRIQNLIFEPRPIHTAALHAYLNDLFTSTPEATDALETLRSQLRSFGDEILSESISDESMVPLIRSLLSRDLLSAEKTAILKSFLDNKVILSEVASVLSMQLARLDTWEWPEEGVPVEMRRHLSGKYRAYMDTEIIQALLFQYIGMKWSITMKNAFREFAESRAWKNEIDPLSRKQLIRRQQFGVDVPGSEDAGDGNFSGDLWGQEPTPAKPSTGSNTAAPLVGSIQAQRKTLQLKQFFMTQLPDLMEGTAEYDQEPAVDSGGAQKPNPGINAQQVLLRLVSTETYLKKILHGSCTIMRADLEWFGPSLPHDAILTVFRFFGMQEKWLKWFERWLAAKLRFDNSSEVRIRARGVPIAHVLSVICGEAVLFGMDFAVNQRAEGLYVYRIYDDFWYLHQSGTLCATAWHEMNKYAALVGITFNEKKTGGVCVGGELEPSLPRGAVSWGFLVFDAEQGRFAVDQNTVDGHIQELKRQLEKPKSVFGYVNALNKYLEFFRRNFGQPAHCFGQVHLDEVIQTFERIQRVLFEDFSGSVVERIRSMVFERFAVKDIPAGWCYFPVSEGGLEIVHPIISLLATRDYLVSYPDRQFLDCMNEDKVKYGQAKVDWVNGAGTRNEHNPESSFMPFEEYVLGREDRLAYWGDKWKYLQEVAFSGSPTSPEGYKSHGKPVVEEWIMALYAHEIKRFFGGLKIVEPTLIPVGLIMTTRSGYGTPRPGVYIVICEEVHNALEKILQLRLQESGEVELSVHFCRRHEELFFLCQINAWKVVVLLNVSTMTGGGFAVLDTGSTSNDANRFSGVSYIRGPPWLHMPALTIGLLGISIVWSVEMAYASPYLLSLGLSKSAMAVVFVAGPLSGLVMQPVIGILTDSNTSKWGRRRPYMIFGTILCVFAMSLLGWTKEVAGIFTSEIGLTLWLAVLSVYLIDFSVNAVMAVDRALLVDVLPSTLQPSGNAWAARMGGFGSVVGYFAGNLDLPSLLPIFGHTELQILSVVVSIILLGSHIIMASSVSERVLLKNNASGAGGPLAKSFTTEVRNMFENLWSLPRVIRQIFLIQFFAWISWFPVLFYSTLYIGDLYKRAFFATAILVPPPEISEDSLAALDTEATRIGSRALFYSSLLALFMNVVLPFFTTEASSSSRRRKEERLNSAGFSSAGDVRSPITSARHNNMDRSWWNNLAIPEVLKVHLVSLWAVSLGVLASCMIATFFTSSVAGGTALITITGFSWAITQWAPFALLGEAILTEPASSSVHEAVGIRLVDTRSRLSMQGRRRSSESRRELALLDRQQQGRTSDEGNAGDDESETIFVAGEASDSDSDSGHVQKGQFEREERRKTLLRLGEAGSSSVNVTPAVTNYREDDEDVLDEGAVLVGRPRDEEEGEEDEDMDEHSGGGLSAKAGIILGIHNIFVVIPQFLVTGLSSIIFALVDPAKSVLRGSHPGGTLGPALNHTTLGGAIPRYVVRDDTEDELEMIQELQASATSNSVVYIFRVGGVSALIAFILCWRLARELRHR</sequence>
<comment type="caution">
    <text evidence="3">The sequence shown here is derived from an EMBL/GenBank/DDBJ whole genome shotgun (WGS) entry which is preliminary data.</text>
</comment>
<protein>
    <recommendedName>
        <fullName evidence="5">MFS general substrate transporter</fullName>
    </recommendedName>
</protein>
<feature type="transmembrane region" description="Helical" evidence="2">
    <location>
        <begin position="1274"/>
        <end position="1294"/>
    </location>
</feature>
<feature type="transmembrane region" description="Helical" evidence="2">
    <location>
        <begin position="1043"/>
        <end position="1061"/>
    </location>
</feature>
<evidence type="ECO:0000313" key="4">
    <source>
        <dbReference type="Proteomes" id="UP001150238"/>
    </source>
</evidence>
<evidence type="ECO:0008006" key="5">
    <source>
        <dbReference type="Google" id="ProtNLM"/>
    </source>
</evidence>
<dbReference type="EMBL" id="JANVFS010000040">
    <property type="protein sequence ID" value="KAJ4467669.1"/>
    <property type="molecule type" value="Genomic_DNA"/>
</dbReference>
<keyword evidence="2" id="KW-0472">Membrane</keyword>
<dbReference type="InterPro" id="IPR036259">
    <property type="entry name" value="MFS_trans_sf"/>
</dbReference>
<name>A0A9W8ZV47_9AGAR</name>
<reference evidence="3" key="2">
    <citation type="journal article" date="2023" name="Proc. Natl. Acad. Sci. U.S.A.">
        <title>A global phylogenomic analysis of the shiitake genus Lentinula.</title>
        <authorList>
            <person name="Sierra-Patev S."/>
            <person name="Min B."/>
            <person name="Naranjo-Ortiz M."/>
            <person name="Looney B."/>
            <person name="Konkel Z."/>
            <person name="Slot J.C."/>
            <person name="Sakamoto Y."/>
            <person name="Steenwyk J.L."/>
            <person name="Rokas A."/>
            <person name="Carro J."/>
            <person name="Camarero S."/>
            <person name="Ferreira P."/>
            <person name="Molpeceres G."/>
            <person name="Ruiz-Duenas F.J."/>
            <person name="Serrano A."/>
            <person name="Henrissat B."/>
            <person name="Drula E."/>
            <person name="Hughes K.W."/>
            <person name="Mata J.L."/>
            <person name="Ishikawa N.K."/>
            <person name="Vargas-Isla R."/>
            <person name="Ushijima S."/>
            <person name="Smith C.A."/>
            <person name="Donoghue J."/>
            <person name="Ahrendt S."/>
            <person name="Andreopoulos W."/>
            <person name="He G."/>
            <person name="LaButti K."/>
            <person name="Lipzen A."/>
            <person name="Ng V."/>
            <person name="Riley R."/>
            <person name="Sandor L."/>
            <person name="Barry K."/>
            <person name="Martinez A.T."/>
            <person name="Xiao Y."/>
            <person name="Gibbons J.G."/>
            <person name="Terashima K."/>
            <person name="Grigoriev I.V."/>
            <person name="Hibbett D."/>
        </authorList>
    </citation>
    <scope>NUCLEOTIDE SEQUENCE</scope>
    <source>
        <strain evidence="3">Sp2 HRB7682 ss15</strain>
    </source>
</reference>
<accession>A0A9W8ZV47</accession>
<feature type="compositionally biased region" description="Acidic residues" evidence="1">
    <location>
        <begin position="1537"/>
        <end position="1547"/>
    </location>
</feature>
<feature type="transmembrane region" description="Helical" evidence="2">
    <location>
        <begin position="1117"/>
        <end position="1137"/>
    </location>
</feature>
<proteinExistence type="predicted"/>
<feature type="transmembrane region" description="Helical" evidence="2">
    <location>
        <begin position="969"/>
        <end position="988"/>
    </location>
</feature>
<feature type="region of interest" description="Disordered" evidence="1">
    <location>
        <begin position="1428"/>
        <end position="1490"/>
    </location>
</feature>
<keyword evidence="2" id="KW-0812">Transmembrane</keyword>
<dbReference type="PANTHER" id="PTHR37015:SF2">
    <property type="entry name" value="REVERSE TRANSCRIPTASE DOMAIN-CONTAINING PROTEIN"/>
    <property type="match status" value="1"/>
</dbReference>
<feature type="compositionally biased region" description="Basic and acidic residues" evidence="1">
    <location>
        <begin position="1433"/>
        <end position="1443"/>
    </location>
</feature>
<dbReference type="Gene3D" id="1.20.1250.20">
    <property type="entry name" value="MFS general substrate transporter like domains"/>
    <property type="match status" value="1"/>
</dbReference>